<comment type="function">
    <text evidence="6">Autophagy-specific protein that functions in response to autophagy-inducing signals as a scaffold to recruit other ATG proteins to organize preautophagosomal structure (PAS) formation. Modulates the timing and magnitude of the autophagy response, such as the size of the sequestering vesicles. Plays particularly a role in pexophagy and nucleophagy.</text>
</comment>
<keyword evidence="10" id="KW-1185">Reference proteome</keyword>
<comment type="subcellular location">
    <subcellularLocation>
        <location evidence="6">Cytoplasm</location>
    </subcellularLocation>
    <subcellularLocation>
        <location evidence="6">Preautophagosomal structure membrane</location>
        <topology evidence="6">Peripheral membrane protein</topology>
    </subcellularLocation>
</comment>
<dbReference type="GO" id="GO:0000422">
    <property type="term" value="P:autophagy of mitochondrion"/>
    <property type="evidence" value="ECO:0007669"/>
    <property type="project" value="TreeGrafter"/>
</dbReference>
<comment type="caution">
    <text evidence="9">The sequence shown here is derived from an EMBL/GenBank/DDBJ whole genome shotgun (WGS) entry which is preliminary data.</text>
</comment>
<proteinExistence type="inferred from homology"/>
<evidence type="ECO:0000256" key="6">
    <source>
        <dbReference type="RuleBase" id="RU368080"/>
    </source>
</evidence>
<dbReference type="GO" id="GO:0034045">
    <property type="term" value="C:phagophore assembly site membrane"/>
    <property type="evidence" value="ECO:0007669"/>
    <property type="project" value="UniProtKB-SubCell"/>
</dbReference>
<dbReference type="GO" id="GO:0030295">
    <property type="term" value="F:protein kinase activator activity"/>
    <property type="evidence" value="ECO:0007669"/>
    <property type="project" value="TreeGrafter"/>
</dbReference>
<evidence type="ECO:0000256" key="5">
    <source>
        <dbReference type="ARBA" id="ARBA00023136"/>
    </source>
</evidence>
<sequence length="531" mass="59306">MALSPSASIRRSPASSAHSLKPSSSSHHEASSSRHSEDDHSDNDVSSSSPIPLDTLVNHLLASKRSLSSMNHLLHATHLSTSARQLHEDTLVTLSRVTFLRSSILDEAAILVKLRRSLQGTYDWGKRDFKRLVEKMDEHDEELGRTMGMLRKTVVMKGLRPEGEEGQRNLLDFVDEDGVHGMREAMKKSIELLQGYQQSFDGDLLRFDTDIRTLKKSIIDSALPTASTILPPDDQEEPVDEDEDLEQTADRLLETITDHAANMALLLASLTKHFDMCVTAIRTIEGAADLARRKVATGGHSTDNVSISGVIAEQQHNPQHEDLTPQTAQDRAEMLRVVMQDAQEVEDVVQEISSLHSAIEYTHAQLSHLRTLVRTSLSNTLISHGHLQSITPRLPSYLHSSTDFLTRWTLETSTIANLLTNMSSTRDFYEGYASAYSSLLLEFERRRVVEEKIAGVWRKAGEAVGRIVEGDERAREGFREDVGEYLPEDLWEGLREGGRVRRWEVVPLRDEDGGSGEVVRVRGEKGKGKAQ</sequence>
<evidence type="ECO:0000259" key="8">
    <source>
        <dbReference type="Pfam" id="PF04108"/>
    </source>
</evidence>
<accession>A0AA39L9N7</accession>
<evidence type="ECO:0000256" key="2">
    <source>
        <dbReference type="ARBA" id="ARBA00013806"/>
    </source>
</evidence>
<keyword evidence="5" id="KW-0472">Membrane</keyword>
<dbReference type="PANTHER" id="PTHR28005">
    <property type="entry name" value="AUTOPHAGY-RELATED PROTEIN 17"/>
    <property type="match status" value="1"/>
</dbReference>
<dbReference type="GO" id="GO:0034727">
    <property type="term" value="P:piecemeal microautophagy of the nucleus"/>
    <property type="evidence" value="ECO:0007669"/>
    <property type="project" value="TreeGrafter"/>
</dbReference>
<dbReference type="Pfam" id="PF04108">
    <property type="entry name" value="ATG17_like"/>
    <property type="match status" value="1"/>
</dbReference>
<dbReference type="Proteomes" id="UP001175261">
    <property type="component" value="Unassembled WGS sequence"/>
</dbReference>
<dbReference type="InterPro" id="IPR045326">
    <property type="entry name" value="ATG17-like_dom"/>
</dbReference>
<evidence type="ECO:0000313" key="9">
    <source>
        <dbReference type="EMBL" id="KAK0388999.1"/>
    </source>
</evidence>
<dbReference type="PANTHER" id="PTHR28005:SF1">
    <property type="entry name" value="AUTOPHAGY-RELATED PROTEIN 17"/>
    <property type="match status" value="1"/>
</dbReference>
<feature type="compositionally biased region" description="Basic and acidic residues" evidence="7">
    <location>
        <begin position="519"/>
        <end position="531"/>
    </location>
</feature>
<comment type="similarity">
    <text evidence="1 6">Belongs to the ATG17 family.</text>
</comment>
<evidence type="ECO:0000256" key="7">
    <source>
        <dbReference type="SAM" id="MobiDB-lite"/>
    </source>
</evidence>
<dbReference type="GO" id="GO:0060090">
    <property type="term" value="F:molecular adaptor activity"/>
    <property type="evidence" value="ECO:0007669"/>
    <property type="project" value="TreeGrafter"/>
</dbReference>
<dbReference type="AlphaFoldDB" id="A0AA39L9N7"/>
<dbReference type="GO" id="GO:0000045">
    <property type="term" value="P:autophagosome assembly"/>
    <property type="evidence" value="ECO:0007669"/>
    <property type="project" value="TreeGrafter"/>
</dbReference>
<evidence type="ECO:0000313" key="10">
    <source>
        <dbReference type="Proteomes" id="UP001175261"/>
    </source>
</evidence>
<dbReference type="GO" id="GO:1990316">
    <property type="term" value="C:Atg1/ULK1 kinase complex"/>
    <property type="evidence" value="ECO:0007669"/>
    <property type="project" value="TreeGrafter"/>
</dbReference>
<dbReference type="EMBL" id="JAPDFR010000002">
    <property type="protein sequence ID" value="KAK0388999.1"/>
    <property type="molecule type" value="Genomic_DNA"/>
</dbReference>
<evidence type="ECO:0000256" key="4">
    <source>
        <dbReference type="ARBA" id="ARBA00023006"/>
    </source>
</evidence>
<organism evidence="9 10">
    <name type="scientific">Sarocladium strictum</name>
    <name type="common">Black bundle disease fungus</name>
    <name type="synonym">Acremonium strictum</name>
    <dbReference type="NCBI Taxonomy" id="5046"/>
    <lineage>
        <taxon>Eukaryota</taxon>
        <taxon>Fungi</taxon>
        <taxon>Dikarya</taxon>
        <taxon>Ascomycota</taxon>
        <taxon>Pezizomycotina</taxon>
        <taxon>Sordariomycetes</taxon>
        <taxon>Hypocreomycetidae</taxon>
        <taxon>Hypocreales</taxon>
        <taxon>Sarocladiaceae</taxon>
        <taxon>Sarocladium</taxon>
    </lineage>
</organism>
<keyword evidence="4 6" id="KW-0072">Autophagy</keyword>
<feature type="compositionally biased region" description="Basic and acidic residues" evidence="7">
    <location>
        <begin position="26"/>
        <end position="38"/>
    </location>
</feature>
<feature type="region of interest" description="Disordered" evidence="7">
    <location>
        <begin position="1"/>
        <end position="50"/>
    </location>
</feature>
<evidence type="ECO:0000256" key="1">
    <source>
        <dbReference type="ARBA" id="ARBA00006259"/>
    </source>
</evidence>
<feature type="compositionally biased region" description="Low complexity" evidence="7">
    <location>
        <begin position="1"/>
        <end position="25"/>
    </location>
</feature>
<protein>
    <recommendedName>
        <fullName evidence="2 6">Autophagy-related protein 17</fullName>
    </recommendedName>
</protein>
<feature type="domain" description="Autophagy protein ATG17-like" evidence="8">
    <location>
        <begin position="66"/>
        <end position="486"/>
    </location>
</feature>
<evidence type="ECO:0000256" key="3">
    <source>
        <dbReference type="ARBA" id="ARBA00022490"/>
    </source>
</evidence>
<feature type="region of interest" description="Disordered" evidence="7">
    <location>
        <begin position="511"/>
        <end position="531"/>
    </location>
</feature>
<name>A0AA39L9N7_SARSR</name>
<reference evidence="9" key="1">
    <citation type="submission" date="2022-10" db="EMBL/GenBank/DDBJ databases">
        <title>Determination and structural analysis of whole genome sequence of Sarocladium strictum F4-1.</title>
        <authorList>
            <person name="Hu L."/>
            <person name="Jiang Y."/>
        </authorList>
    </citation>
    <scope>NUCLEOTIDE SEQUENCE</scope>
    <source>
        <strain evidence="9">F4-1</strain>
    </source>
</reference>
<keyword evidence="3 6" id="KW-0963">Cytoplasm</keyword>
<dbReference type="InterPro" id="IPR007240">
    <property type="entry name" value="Atg17"/>
</dbReference>
<gene>
    <name evidence="9" type="ORF">NLU13_2576</name>
</gene>